<accession>A0A7W7K8P9</accession>
<feature type="compositionally biased region" description="Basic and acidic residues" evidence="1">
    <location>
        <begin position="61"/>
        <end position="70"/>
    </location>
</feature>
<gene>
    <name evidence="2" type="ORF">HNO88_001585</name>
</gene>
<evidence type="ECO:0000313" key="2">
    <source>
        <dbReference type="EMBL" id="MBB4858266.1"/>
    </source>
</evidence>
<organism evidence="2 3">
    <name type="scientific">Novosphingobium chloroacetimidivorans</name>
    <dbReference type="NCBI Taxonomy" id="1428314"/>
    <lineage>
        <taxon>Bacteria</taxon>
        <taxon>Pseudomonadati</taxon>
        <taxon>Pseudomonadota</taxon>
        <taxon>Alphaproteobacteria</taxon>
        <taxon>Sphingomonadales</taxon>
        <taxon>Sphingomonadaceae</taxon>
        <taxon>Novosphingobium</taxon>
    </lineage>
</organism>
<dbReference type="RefSeq" id="WP_184243786.1">
    <property type="nucleotide sequence ID" value="NZ_JACHLR010000005.1"/>
</dbReference>
<dbReference type="AlphaFoldDB" id="A0A7W7K8P9"/>
<protein>
    <submittedName>
        <fullName evidence="2">Putative membrane protein</fullName>
    </submittedName>
</protein>
<feature type="region of interest" description="Disordered" evidence="1">
    <location>
        <begin position="54"/>
        <end position="99"/>
    </location>
</feature>
<dbReference type="Proteomes" id="UP000555448">
    <property type="component" value="Unassembled WGS sequence"/>
</dbReference>
<evidence type="ECO:0000256" key="1">
    <source>
        <dbReference type="SAM" id="MobiDB-lite"/>
    </source>
</evidence>
<comment type="caution">
    <text evidence="2">The sequence shown here is derived from an EMBL/GenBank/DDBJ whole genome shotgun (WGS) entry which is preliminary data.</text>
</comment>
<reference evidence="2 3" key="1">
    <citation type="submission" date="2020-08" db="EMBL/GenBank/DDBJ databases">
        <title>Functional genomics of gut bacteria from endangered species of beetles.</title>
        <authorList>
            <person name="Carlos-Shanley C."/>
        </authorList>
    </citation>
    <scope>NUCLEOTIDE SEQUENCE [LARGE SCALE GENOMIC DNA]</scope>
    <source>
        <strain evidence="2 3">S00245</strain>
    </source>
</reference>
<proteinExistence type="predicted"/>
<name>A0A7W7K8P9_9SPHN</name>
<sequence length="99" mass="10586">MKTYKVLETHIGDDPYNPYVPGDEKYGTRTMSATVAKALLDLGLLGEIEEEAPVEAAVDNPAEKPAEKQVEQPAAEQPEAEAAEPPAPVTSRKSATKGH</sequence>
<evidence type="ECO:0000313" key="3">
    <source>
        <dbReference type="Proteomes" id="UP000555448"/>
    </source>
</evidence>
<dbReference type="EMBL" id="JACHLR010000005">
    <property type="protein sequence ID" value="MBB4858266.1"/>
    <property type="molecule type" value="Genomic_DNA"/>
</dbReference>
<keyword evidence="3" id="KW-1185">Reference proteome</keyword>